<dbReference type="InterPro" id="IPR044926">
    <property type="entry name" value="RGS_subdomain_2"/>
</dbReference>
<keyword evidence="2" id="KW-0175">Coiled coil</keyword>
<dbReference type="GO" id="GO:0005096">
    <property type="term" value="F:GTPase activator activity"/>
    <property type="evidence" value="ECO:0007669"/>
    <property type="project" value="TreeGrafter"/>
</dbReference>
<dbReference type="InterPro" id="IPR047017">
    <property type="entry name" value="RGS6/7/9/11_DHEX_sf"/>
</dbReference>
<reference evidence="6" key="1">
    <citation type="submission" date="2021-09" db="EMBL/GenBank/DDBJ databases">
        <authorList>
            <person name="Martin H S."/>
        </authorList>
    </citation>
    <scope>NUCLEOTIDE SEQUENCE</scope>
</reference>
<dbReference type="SMART" id="SM00224">
    <property type="entry name" value="GGL"/>
    <property type="match status" value="1"/>
</dbReference>
<dbReference type="OrthoDB" id="196547at2759"/>
<dbReference type="CDD" id="cd00068">
    <property type="entry name" value="GGL"/>
    <property type="match status" value="1"/>
</dbReference>
<dbReference type="SMART" id="SM00315">
    <property type="entry name" value="RGS"/>
    <property type="match status" value="1"/>
</dbReference>
<protein>
    <submittedName>
        <fullName evidence="6">(African queen) hypothetical protein</fullName>
    </submittedName>
</protein>
<dbReference type="GO" id="GO:0035556">
    <property type="term" value="P:intracellular signal transduction"/>
    <property type="evidence" value="ECO:0007669"/>
    <property type="project" value="InterPro"/>
</dbReference>
<dbReference type="SMART" id="SM01224">
    <property type="entry name" value="G_gamma"/>
    <property type="match status" value="1"/>
</dbReference>
<dbReference type="Proteomes" id="UP000789524">
    <property type="component" value="Unassembled WGS sequence"/>
</dbReference>
<dbReference type="PANTHER" id="PTHR45746:SF6">
    <property type="entry name" value="LP21163P"/>
    <property type="match status" value="1"/>
</dbReference>
<dbReference type="Gene3D" id="1.10.10.10">
    <property type="entry name" value="Winged helix-like DNA-binding domain superfamily/Winged helix DNA-binding domain"/>
    <property type="match status" value="1"/>
</dbReference>
<evidence type="ECO:0000256" key="3">
    <source>
        <dbReference type="SAM" id="MobiDB-lite"/>
    </source>
</evidence>
<dbReference type="GO" id="GO:0043005">
    <property type="term" value="C:neuron projection"/>
    <property type="evidence" value="ECO:0007669"/>
    <property type="project" value="TreeGrafter"/>
</dbReference>
<evidence type="ECO:0000256" key="1">
    <source>
        <dbReference type="ARBA" id="ARBA00022700"/>
    </source>
</evidence>
<feature type="compositionally biased region" description="Basic and acidic residues" evidence="3">
    <location>
        <begin position="22"/>
        <end position="46"/>
    </location>
</feature>
<name>A0A8J2R104_9NEOP</name>
<dbReference type="PROSITE" id="PS50186">
    <property type="entry name" value="DEP"/>
    <property type="match status" value="1"/>
</dbReference>
<dbReference type="FunFam" id="1.10.1240.60:FF:000001">
    <property type="entry name" value="Regulator of G-protein signaling 6"/>
    <property type="match status" value="1"/>
</dbReference>
<dbReference type="GO" id="GO:0008277">
    <property type="term" value="P:regulation of G protein-coupled receptor signaling pathway"/>
    <property type="evidence" value="ECO:0007669"/>
    <property type="project" value="InterPro"/>
</dbReference>
<feature type="compositionally biased region" description="Polar residues" evidence="3">
    <location>
        <begin position="1"/>
        <end position="21"/>
    </location>
</feature>
<dbReference type="SUPFAM" id="SSF46785">
    <property type="entry name" value="Winged helix' DNA-binding domain"/>
    <property type="match status" value="1"/>
</dbReference>
<dbReference type="InterPro" id="IPR036390">
    <property type="entry name" value="WH_DNA-bd_sf"/>
</dbReference>
<dbReference type="Gene3D" id="1.10.1240.60">
    <property type="match status" value="1"/>
</dbReference>
<dbReference type="InterPro" id="IPR015898">
    <property type="entry name" value="G-protein_gamma-like_dom"/>
</dbReference>
<dbReference type="PROSITE" id="PS50132">
    <property type="entry name" value="RGS"/>
    <property type="match status" value="1"/>
</dbReference>
<dbReference type="InterPro" id="IPR000591">
    <property type="entry name" value="DEP_dom"/>
</dbReference>
<dbReference type="InterPro" id="IPR036305">
    <property type="entry name" value="RGS_sf"/>
</dbReference>
<dbReference type="Pfam" id="PF00631">
    <property type="entry name" value="G-gamma"/>
    <property type="match status" value="1"/>
</dbReference>
<dbReference type="InterPro" id="IPR036388">
    <property type="entry name" value="WH-like_DNA-bd_sf"/>
</dbReference>
<evidence type="ECO:0000259" key="4">
    <source>
        <dbReference type="PROSITE" id="PS50132"/>
    </source>
</evidence>
<evidence type="ECO:0000313" key="7">
    <source>
        <dbReference type="Proteomes" id="UP000789524"/>
    </source>
</evidence>
<dbReference type="GO" id="GO:0005737">
    <property type="term" value="C:cytoplasm"/>
    <property type="evidence" value="ECO:0007669"/>
    <property type="project" value="TreeGrafter"/>
</dbReference>
<dbReference type="Pfam" id="PF00615">
    <property type="entry name" value="RGS"/>
    <property type="match status" value="1"/>
</dbReference>
<comment type="caution">
    <text evidence="6">The sequence shown here is derived from an EMBL/GenBank/DDBJ whole genome shotgun (WGS) entry which is preliminary data.</text>
</comment>
<dbReference type="PANTHER" id="PTHR45746">
    <property type="entry name" value="LP21163P"/>
    <property type="match status" value="1"/>
</dbReference>
<dbReference type="Gene3D" id="4.10.260.10">
    <property type="entry name" value="Transducin (heterotrimeric G protein), gamma chain"/>
    <property type="match status" value="1"/>
</dbReference>
<feature type="region of interest" description="Disordered" evidence="3">
    <location>
        <begin position="1"/>
        <end position="51"/>
    </location>
</feature>
<dbReference type="InterPro" id="IPR047016">
    <property type="entry name" value="RGS6/7/9/11"/>
</dbReference>
<proteinExistence type="predicted"/>
<dbReference type="InterPro" id="IPR016137">
    <property type="entry name" value="RGS"/>
</dbReference>
<dbReference type="FunFam" id="1.10.167.10:FF:000001">
    <property type="entry name" value="Putative regulator of g-protein signaling 12"/>
    <property type="match status" value="1"/>
</dbReference>
<dbReference type="FunFam" id="1.10.10.10:FF:000162">
    <property type="entry name" value="Regulator of G-protein signaling 6"/>
    <property type="match status" value="1"/>
</dbReference>
<dbReference type="GO" id="GO:0007186">
    <property type="term" value="P:G protein-coupled receptor signaling pathway"/>
    <property type="evidence" value="ECO:0007669"/>
    <property type="project" value="InterPro"/>
</dbReference>
<dbReference type="CDD" id="cd04450">
    <property type="entry name" value="DEP_RGS7-like"/>
    <property type="match status" value="1"/>
</dbReference>
<evidence type="ECO:0000313" key="6">
    <source>
        <dbReference type="EMBL" id="CAG9577468.1"/>
    </source>
</evidence>
<dbReference type="GO" id="GO:0009968">
    <property type="term" value="P:negative regulation of signal transduction"/>
    <property type="evidence" value="ECO:0007669"/>
    <property type="project" value="UniProtKB-KW"/>
</dbReference>
<dbReference type="InterPro" id="IPR036284">
    <property type="entry name" value="GGL_sf"/>
</dbReference>
<keyword evidence="7" id="KW-1185">Reference proteome</keyword>
<dbReference type="AlphaFoldDB" id="A0A8J2R104"/>
<feature type="coiled-coil region" evidence="2">
    <location>
        <begin position="323"/>
        <end position="350"/>
    </location>
</feature>
<organism evidence="6 7">
    <name type="scientific">Danaus chrysippus</name>
    <name type="common">African queen</name>
    <dbReference type="NCBI Taxonomy" id="151541"/>
    <lineage>
        <taxon>Eukaryota</taxon>
        <taxon>Metazoa</taxon>
        <taxon>Ecdysozoa</taxon>
        <taxon>Arthropoda</taxon>
        <taxon>Hexapoda</taxon>
        <taxon>Insecta</taxon>
        <taxon>Pterygota</taxon>
        <taxon>Neoptera</taxon>
        <taxon>Endopterygota</taxon>
        <taxon>Lepidoptera</taxon>
        <taxon>Glossata</taxon>
        <taxon>Ditrysia</taxon>
        <taxon>Papilionoidea</taxon>
        <taxon>Nymphalidae</taxon>
        <taxon>Danainae</taxon>
        <taxon>Danaini</taxon>
        <taxon>Danaina</taxon>
        <taxon>Danaus</taxon>
        <taxon>Anosia</taxon>
    </lineage>
</organism>
<feature type="domain" description="RGS" evidence="4">
    <location>
        <begin position="417"/>
        <end position="534"/>
    </location>
</feature>
<dbReference type="Pfam" id="PF18148">
    <property type="entry name" value="RGS_DHEX"/>
    <property type="match status" value="1"/>
</dbReference>
<dbReference type="Gene3D" id="1.10.167.10">
    <property type="entry name" value="Regulator of G-protein Signalling 4, domain 2"/>
    <property type="match status" value="1"/>
</dbReference>
<evidence type="ECO:0000259" key="5">
    <source>
        <dbReference type="PROSITE" id="PS50186"/>
    </source>
</evidence>
<sequence length="560" mass="65093">MVTMNSSEKAAQKACQQGPSKDTTKCSKDEKDKEKEKDKKEKDKDNMVANLPPSVQALMSTIPSPEESPNYLVYKKMEAIIEKMQDETSGVPVRTVKSFMTKIPSVFTGADLVAWLTRHLNLEEGWEALHIAHLLAAHGYLFPIDDHNLTVKNDNTYYRFQTPYFWPSNQWEPENTDYAVYLCKRTMQNKARLELADYEAESLARLQKMFSRKWEFIFMQAEAQSKVDKKRDKLERKVLDSQERAFWDVHRPMPGCVNTTEMDPKKMSRVNALKAKRLRQCQELLQHNVKNNPIVTITNAQESEEAIQRSSENLLKENGESSNQAKLERDKCLEEQIEAARRQLGILKARLERRNVRVSKVADMFIAYCSQYVEYDALLTPPEWPNPWISDTTELWDQEKQCKEPLPLRRVRRWSFSLRELLRDAPGREHFAKFLSKEFSGENLKFWLAVQELKSLPIRRVSSRAKEIWKEFLASDAPSPVNIDAASRELTRVRVESGIADRYCFDQAQAHVYHLMKSDSYSRYLRSDMYKDYLNGSKKKTSVKGIRSIVSFTGRKETGN</sequence>
<dbReference type="PRINTS" id="PR01301">
    <property type="entry name" value="RGSPROTEIN"/>
</dbReference>
<evidence type="ECO:0000256" key="2">
    <source>
        <dbReference type="SAM" id="Coils"/>
    </source>
</evidence>
<dbReference type="EMBL" id="CAKASE010000076">
    <property type="protein sequence ID" value="CAG9577468.1"/>
    <property type="molecule type" value="Genomic_DNA"/>
</dbReference>
<dbReference type="SUPFAM" id="SSF48097">
    <property type="entry name" value="Regulator of G-protein signaling, RGS"/>
    <property type="match status" value="1"/>
</dbReference>
<dbReference type="InterPro" id="IPR040759">
    <property type="entry name" value="RGS_DHEX"/>
</dbReference>
<dbReference type="SMART" id="SM00049">
    <property type="entry name" value="DEP"/>
    <property type="match status" value="1"/>
</dbReference>
<accession>A0A8J2R104</accession>
<dbReference type="Pfam" id="PF00610">
    <property type="entry name" value="DEP"/>
    <property type="match status" value="1"/>
</dbReference>
<keyword evidence="1" id="KW-0734">Signal transduction inhibitor</keyword>
<feature type="domain" description="DEP" evidence="5">
    <location>
        <begin position="87"/>
        <end position="162"/>
    </location>
</feature>
<gene>
    <name evidence="6" type="ORF">DCHRY22_LOCUS12298</name>
</gene>
<dbReference type="SUPFAM" id="SSF48670">
    <property type="entry name" value="Transducin (heterotrimeric G protein), gamma chain"/>
    <property type="match status" value="1"/>
</dbReference>